<dbReference type="Proteomes" id="UP000886069">
    <property type="component" value="Unassembled WGS sequence"/>
</dbReference>
<feature type="non-terminal residue" evidence="1">
    <location>
        <position position="60"/>
    </location>
</feature>
<proteinExistence type="predicted"/>
<evidence type="ECO:0000313" key="1">
    <source>
        <dbReference type="EMBL" id="HER43061.1"/>
    </source>
</evidence>
<name>A0A7V2ATN7_UNCEI</name>
<organism evidence="1">
    <name type="scientific">Eiseniibacteriota bacterium</name>
    <dbReference type="NCBI Taxonomy" id="2212470"/>
    <lineage>
        <taxon>Bacteria</taxon>
        <taxon>Candidatus Eiseniibacteriota</taxon>
    </lineage>
</organism>
<accession>A0A7V2ATN7</accession>
<dbReference type="AlphaFoldDB" id="A0A7V2ATN7"/>
<gene>
    <name evidence="1" type="ORF">ENO08_01205</name>
</gene>
<protein>
    <submittedName>
        <fullName evidence="1">Uncharacterized protein</fullName>
    </submittedName>
</protein>
<comment type="caution">
    <text evidence="1">The sequence shown here is derived from an EMBL/GenBank/DDBJ whole genome shotgun (WGS) entry which is preliminary data.</text>
</comment>
<dbReference type="EMBL" id="DSEC01000085">
    <property type="protein sequence ID" value="HER43061.1"/>
    <property type="molecule type" value="Genomic_DNA"/>
</dbReference>
<reference evidence="1" key="1">
    <citation type="journal article" date="2020" name="mSystems">
        <title>Genome- and Community-Level Interaction Insights into Carbon Utilization and Element Cycling Functions of Hydrothermarchaeota in Hydrothermal Sediment.</title>
        <authorList>
            <person name="Zhou Z."/>
            <person name="Liu Y."/>
            <person name="Xu W."/>
            <person name="Pan J."/>
            <person name="Luo Z.H."/>
            <person name="Li M."/>
        </authorList>
    </citation>
    <scope>NUCLEOTIDE SEQUENCE [LARGE SCALE GENOMIC DNA]</scope>
    <source>
        <strain evidence="1">SpSt-1233</strain>
    </source>
</reference>
<sequence length="60" mass="6365">MRADKFKSLLLIGGTLAVLALLLLGSNGERTEDEHITVRPPESVFEVPASPEPTYAGTVG</sequence>